<accession>A0ABZ0W9G5</accession>
<proteinExistence type="predicted"/>
<dbReference type="Proteomes" id="UP001325680">
    <property type="component" value="Chromosome"/>
</dbReference>
<dbReference type="EMBL" id="CP139960">
    <property type="protein sequence ID" value="WQD39304.1"/>
    <property type="molecule type" value="Genomic_DNA"/>
</dbReference>
<gene>
    <name evidence="2" type="ORF">U0035_03950</name>
</gene>
<reference evidence="2 3" key="1">
    <citation type="submission" date="2023-12" db="EMBL/GenBank/DDBJ databases">
        <title>Genome sequencing and assembly of bacterial species from a model synthetic community.</title>
        <authorList>
            <person name="Hogle S.L."/>
        </authorList>
    </citation>
    <scope>NUCLEOTIDE SEQUENCE [LARGE SCALE GENOMIC DNA]</scope>
    <source>
        <strain evidence="2 3">HAMBI_3031</strain>
    </source>
</reference>
<name>A0ABZ0W9G5_9BACT</name>
<sequence length="84" mass="9470">MNVIKRILGVIWFLLGPAVTFFLIAGAVKNIDSSGNKDINNPVIWVIIIAIFVPIAIGLMIFGWYAIKNEYEHLPEDSDHLNFE</sequence>
<keyword evidence="1" id="KW-0472">Membrane</keyword>
<dbReference type="RefSeq" id="WP_114792838.1">
    <property type="nucleotide sequence ID" value="NZ_CP139960.1"/>
</dbReference>
<dbReference type="InterPro" id="IPR049211">
    <property type="entry name" value="DUF6814"/>
</dbReference>
<evidence type="ECO:0008006" key="4">
    <source>
        <dbReference type="Google" id="ProtNLM"/>
    </source>
</evidence>
<evidence type="ECO:0000313" key="2">
    <source>
        <dbReference type="EMBL" id="WQD39304.1"/>
    </source>
</evidence>
<keyword evidence="1" id="KW-1133">Transmembrane helix</keyword>
<protein>
    <recommendedName>
        <fullName evidence="4">Cardiolipin synthase N-terminal domain-containing protein</fullName>
    </recommendedName>
</protein>
<organism evidence="2 3">
    <name type="scientific">Niabella yanshanensis</name>
    <dbReference type="NCBI Taxonomy" id="577386"/>
    <lineage>
        <taxon>Bacteria</taxon>
        <taxon>Pseudomonadati</taxon>
        <taxon>Bacteroidota</taxon>
        <taxon>Chitinophagia</taxon>
        <taxon>Chitinophagales</taxon>
        <taxon>Chitinophagaceae</taxon>
        <taxon>Niabella</taxon>
    </lineage>
</organism>
<keyword evidence="1" id="KW-0812">Transmembrane</keyword>
<feature type="transmembrane region" description="Helical" evidence="1">
    <location>
        <begin position="7"/>
        <end position="28"/>
    </location>
</feature>
<keyword evidence="3" id="KW-1185">Reference proteome</keyword>
<feature type="transmembrane region" description="Helical" evidence="1">
    <location>
        <begin position="43"/>
        <end position="67"/>
    </location>
</feature>
<evidence type="ECO:0000313" key="3">
    <source>
        <dbReference type="Proteomes" id="UP001325680"/>
    </source>
</evidence>
<dbReference type="Pfam" id="PF20664">
    <property type="entry name" value="DUF6814"/>
    <property type="match status" value="1"/>
</dbReference>
<evidence type="ECO:0000256" key="1">
    <source>
        <dbReference type="SAM" id="Phobius"/>
    </source>
</evidence>